<evidence type="ECO:0000313" key="1">
    <source>
        <dbReference type="EMBL" id="KAH8011927.1"/>
    </source>
</evidence>
<comment type="caution">
    <text evidence="1">The sequence shown here is derived from an EMBL/GenBank/DDBJ whole genome shotgun (WGS) entry which is preliminary data.</text>
</comment>
<proteinExistence type="predicted"/>
<name>A0ACB8FXW8_9SAUR</name>
<organism evidence="1 2">
    <name type="scientific">Sphaerodactylus townsendi</name>
    <dbReference type="NCBI Taxonomy" id="933632"/>
    <lineage>
        <taxon>Eukaryota</taxon>
        <taxon>Metazoa</taxon>
        <taxon>Chordata</taxon>
        <taxon>Craniata</taxon>
        <taxon>Vertebrata</taxon>
        <taxon>Euteleostomi</taxon>
        <taxon>Lepidosauria</taxon>
        <taxon>Squamata</taxon>
        <taxon>Bifurcata</taxon>
        <taxon>Gekkota</taxon>
        <taxon>Sphaerodactylidae</taxon>
        <taxon>Sphaerodactylus</taxon>
    </lineage>
</organism>
<accession>A0ACB8FXW8</accession>
<reference evidence="1" key="1">
    <citation type="submission" date="2021-08" db="EMBL/GenBank/DDBJ databases">
        <title>The first chromosome-level gecko genome reveals the dynamic sex chromosomes of Neotropical dwarf geckos (Sphaerodactylidae: Sphaerodactylus).</title>
        <authorList>
            <person name="Pinto B.J."/>
            <person name="Keating S.E."/>
            <person name="Gamble T."/>
        </authorList>
    </citation>
    <scope>NUCLEOTIDE SEQUENCE</scope>
    <source>
        <strain evidence="1">TG3544</strain>
    </source>
</reference>
<gene>
    <name evidence="1" type="ORF">K3G42_012843</name>
</gene>
<keyword evidence="2" id="KW-1185">Reference proteome</keyword>
<evidence type="ECO:0000313" key="2">
    <source>
        <dbReference type="Proteomes" id="UP000827872"/>
    </source>
</evidence>
<sequence>MRRRSGLQSAGSFLEPLSQLCLSPMSQTEPGQEAPSFLYRSFFAQECDAVVSQLSRAANERRPRCVSTVQDETLTPLESPSSFLESPDGGSSPRPVPEPASAGFGPPDRSAAGPFSEQSPSLAGASPGAGAQPIATSPGFDLVGASSRPEREKDSPPPSVANITYDCMSSGGSADATYLCTGSTSPGKKEMAVDAAPAHPGLEVCGQLLPIVTSTPLMVPPRSKDAPPTTEGPLNREGSAPDSWQKSPEDPLQEATFRVSFTSSHESLPAAARNGANQVPRVSGKIPLAKRSLALRARGAQGIGGLPRGTGVMKKILQSAGGYNFRNFLGPPEKSGSAIQSQPVVQKLLPDEITKADLTELPCNKKPPISIQPPSKLAGRSGVQGSLACLGLKPHSLSRDTSATRLPGPAVAASHLLLCKSQKEKSTSSDLMAVGQTRNAALKKDFTASCPKCQWLAEENQRLKSMLETCQKTIASLKQKQAAVENENCPPETEAK</sequence>
<dbReference type="Proteomes" id="UP000827872">
    <property type="component" value="Linkage Group LG13"/>
</dbReference>
<dbReference type="EMBL" id="CM037626">
    <property type="protein sequence ID" value="KAH8011927.1"/>
    <property type="molecule type" value="Genomic_DNA"/>
</dbReference>
<protein>
    <submittedName>
        <fullName evidence="1">Uncharacterized protein</fullName>
    </submittedName>
</protein>